<protein>
    <submittedName>
        <fullName evidence="2">Uncharacterized protein</fullName>
    </submittedName>
</protein>
<accession>A0A6H5G8C8</accession>
<dbReference type="Proteomes" id="UP000479000">
    <property type="component" value="Unassembled WGS sequence"/>
</dbReference>
<feature type="region of interest" description="Disordered" evidence="1">
    <location>
        <begin position="27"/>
        <end position="67"/>
    </location>
</feature>
<dbReference type="EMBL" id="CADCXU010007080">
    <property type="protein sequence ID" value="CAA9998439.1"/>
    <property type="molecule type" value="Genomic_DNA"/>
</dbReference>
<sequence>MRSQQCPCQFSDVTDCRYRRPRKTIRTEPCRQVSSRPPPSERGGGTAGSPRRAAESGSNFVARDSTDDRGFLTIFG</sequence>
<evidence type="ECO:0000313" key="2">
    <source>
        <dbReference type="EMBL" id="CAA9998439.1"/>
    </source>
</evidence>
<name>A0A6H5G8C8_9HEMI</name>
<keyword evidence="3" id="KW-1185">Reference proteome</keyword>
<gene>
    <name evidence="2" type="ORF">NTEN_LOCUS4722</name>
</gene>
<reference evidence="2 3" key="1">
    <citation type="submission" date="2020-02" db="EMBL/GenBank/DDBJ databases">
        <authorList>
            <person name="Ferguson B K."/>
        </authorList>
    </citation>
    <scope>NUCLEOTIDE SEQUENCE [LARGE SCALE GENOMIC DNA]</scope>
</reference>
<evidence type="ECO:0000313" key="3">
    <source>
        <dbReference type="Proteomes" id="UP000479000"/>
    </source>
</evidence>
<feature type="non-terminal residue" evidence="2">
    <location>
        <position position="76"/>
    </location>
</feature>
<proteinExistence type="predicted"/>
<dbReference type="AlphaFoldDB" id="A0A6H5G8C8"/>
<organism evidence="2 3">
    <name type="scientific">Nesidiocoris tenuis</name>
    <dbReference type="NCBI Taxonomy" id="355587"/>
    <lineage>
        <taxon>Eukaryota</taxon>
        <taxon>Metazoa</taxon>
        <taxon>Ecdysozoa</taxon>
        <taxon>Arthropoda</taxon>
        <taxon>Hexapoda</taxon>
        <taxon>Insecta</taxon>
        <taxon>Pterygota</taxon>
        <taxon>Neoptera</taxon>
        <taxon>Paraneoptera</taxon>
        <taxon>Hemiptera</taxon>
        <taxon>Heteroptera</taxon>
        <taxon>Panheteroptera</taxon>
        <taxon>Cimicomorpha</taxon>
        <taxon>Miridae</taxon>
        <taxon>Dicyphina</taxon>
        <taxon>Nesidiocoris</taxon>
    </lineage>
</organism>
<evidence type="ECO:0000256" key="1">
    <source>
        <dbReference type="SAM" id="MobiDB-lite"/>
    </source>
</evidence>